<reference evidence="5 6" key="1">
    <citation type="submission" date="2019-01" db="EMBL/GenBank/DDBJ databases">
        <title>Spirosoma flava sp. nov., a propanil-degrading bacterium isolated from herbicide-contaminated soil.</title>
        <authorList>
            <person name="Zhang L."/>
            <person name="Jiang J.-D."/>
        </authorList>
    </citation>
    <scope>NUCLEOTIDE SEQUENCE [LARGE SCALE GENOMIC DNA]</scope>
    <source>
        <strain evidence="5 6">TY50</strain>
    </source>
</reference>
<sequence>MDEPDVDDIHKHTFYEIIWIERGESRQVIDYQEYAMRANSLFFISPGQLHSFEEWKPVTGGTIMFTADFFLLNHSNPDRLFELSFLDNFYANPCLLPDPDSYAEIKHTIDLLVAEHRRADRSLPICQSLLHVLLHQVQRSINTQTGQAVSKRYFVIYKNFRNLVDAHFLENSTASTYAARLNITPHHLNEVTKRITGKTATEVIRSRSILEAKRLLTFTDQSVAEVAARLNYFDGSYFAKLFKAEVGLSPTAFKASAQAIARGKSPNPTQ</sequence>
<evidence type="ECO:0000256" key="2">
    <source>
        <dbReference type="ARBA" id="ARBA00023125"/>
    </source>
</evidence>
<dbReference type="InterPro" id="IPR003313">
    <property type="entry name" value="AraC-bd"/>
</dbReference>
<dbReference type="InterPro" id="IPR037923">
    <property type="entry name" value="HTH-like"/>
</dbReference>
<feature type="domain" description="HTH araC/xylS-type" evidence="4">
    <location>
        <begin position="158"/>
        <end position="256"/>
    </location>
</feature>
<dbReference type="AlphaFoldDB" id="A0A4Q2UUK7"/>
<dbReference type="SUPFAM" id="SSF46689">
    <property type="entry name" value="Homeodomain-like"/>
    <property type="match status" value="1"/>
</dbReference>
<dbReference type="PANTHER" id="PTHR43280">
    <property type="entry name" value="ARAC-FAMILY TRANSCRIPTIONAL REGULATOR"/>
    <property type="match status" value="1"/>
</dbReference>
<keyword evidence="2" id="KW-0238">DNA-binding</keyword>
<evidence type="ECO:0000256" key="1">
    <source>
        <dbReference type="ARBA" id="ARBA00023015"/>
    </source>
</evidence>
<evidence type="ECO:0000259" key="4">
    <source>
        <dbReference type="PROSITE" id="PS01124"/>
    </source>
</evidence>
<organism evidence="5 6">
    <name type="scientific">Spirosoma sordidisoli</name>
    <dbReference type="NCBI Taxonomy" id="2502893"/>
    <lineage>
        <taxon>Bacteria</taxon>
        <taxon>Pseudomonadati</taxon>
        <taxon>Bacteroidota</taxon>
        <taxon>Cytophagia</taxon>
        <taxon>Cytophagales</taxon>
        <taxon>Cytophagaceae</taxon>
        <taxon>Spirosoma</taxon>
    </lineage>
</organism>
<dbReference type="Proteomes" id="UP000290407">
    <property type="component" value="Unassembled WGS sequence"/>
</dbReference>
<evidence type="ECO:0000256" key="3">
    <source>
        <dbReference type="ARBA" id="ARBA00023163"/>
    </source>
</evidence>
<evidence type="ECO:0000313" key="6">
    <source>
        <dbReference type="Proteomes" id="UP000290407"/>
    </source>
</evidence>
<dbReference type="EMBL" id="SBLB01000002">
    <property type="protein sequence ID" value="RYC70569.1"/>
    <property type="molecule type" value="Genomic_DNA"/>
</dbReference>
<dbReference type="Gene3D" id="1.10.10.60">
    <property type="entry name" value="Homeodomain-like"/>
    <property type="match status" value="1"/>
</dbReference>
<keyword evidence="6" id="KW-1185">Reference proteome</keyword>
<dbReference type="GO" id="GO:0003700">
    <property type="term" value="F:DNA-binding transcription factor activity"/>
    <property type="evidence" value="ECO:0007669"/>
    <property type="project" value="InterPro"/>
</dbReference>
<dbReference type="InterPro" id="IPR009057">
    <property type="entry name" value="Homeodomain-like_sf"/>
</dbReference>
<keyword evidence="1" id="KW-0805">Transcription regulation</keyword>
<dbReference type="Pfam" id="PF12833">
    <property type="entry name" value="HTH_18"/>
    <property type="match status" value="1"/>
</dbReference>
<dbReference type="InterPro" id="IPR018060">
    <property type="entry name" value="HTH_AraC"/>
</dbReference>
<dbReference type="SUPFAM" id="SSF51215">
    <property type="entry name" value="Regulatory protein AraC"/>
    <property type="match status" value="1"/>
</dbReference>
<dbReference type="PANTHER" id="PTHR43280:SF32">
    <property type="entry name" value="TRANSCRIPTIONAL REGULATORY PROTEIN"/>
    <property type="match status" value="1"/>
</dbReference>
<proteinExistence type="predicted"/>
<protein>
    <submittedName>
        <fullName evidence="5">Helix-turn-helix domain-containing protein</fullName>
    </submittedName>
</protein>
<dbReference type="SMART" id="SM00342">
    <property type="entry name" value="HTH_ARAC"/>
    <property type="match status" value="1"/>
</dbReference>
<dbReference type="Gene3D" id="2.60.120.10">
    <property type="entry name" value="Jelly Rolls"/>
    <property type="match status" value="1"/>
</dbReference>
<dbReference type="PROSITE" id="PS01124">
    <property type="entry name" value="HTH_ARAC_FAMILY_2"/>
    <property type="match status" value="1"/>
</dbReference>
<evidence type="ECO:0000313" key="5">
    <source>
        <dbReference type="EMBL" id="RYC70569.1"/>
    </source>
</evidence>
<accession>A0A4Q2UUK7</accession>
<keyword evidence="3" id="KW-0804">Transcription</keyword>
<dbReference type="InterPro" id="IPR014710">
    <property type="entry name" value="RmlC-like_jellyroll"/>
</dbReference>
<dbReference type="GO" id="GO:0043565">
    <property type="term" value="F:sequence-specific DNA binding"/>
    <property type="evidence" value="ECO:0007669"/>
    <property type="project" value="InterPro"/>
</dbReference>
<dbReference type="Pfam" id="PF02311">
    <property type="entry name" value="AraC_binding"/>
    <property type="match status" value="1"/>
</dbReference>
<comment type="caution">
    <text evidence="5">The sequence shown here is derived from an EMBL/GenBank/DDBJ whole genome shotgun (WGS) entry which is preliminary data.</text>
</comment>
<gene>
    <name evidence="5" type="ORF">EQG79_11645</name>
</gene>
<name>A0A4Q2UUK7_9BACT</name>